<evidence type="ECO:0000256" key="1">
    <source>
        <dbReference type="SAM" id="Coils"/>
    </source>
</evidence>
<evidence type="ECO:0000313" key="2">
    <source>
        <dbReference type="EMBL" id="QSZ26989.1"/>
    </source>
</evidence>
<dbReference type="Pfam" id="PF17253">
    <property type="entry name" value="DUF5320"/>
    <property type="match status" value="1"/>
</dbReference>
<sequence length="97" mass="10730">MPRGNGTGPMGMGPRTGRGMGYCSGYNVPGYANRAGFGMRRGYRNMYYATGIPGWGRAAYAANDEDALNAEAQYLKEQLDLINKRLDEIEKKNNNEK</sequence>
<organism evidence="2 3">
    <name type="scientific">Aceticella autotrophica</name>
    <dbReference type="NCBI Taxonomy" id="2755338"/>
    <lineage>
        <taxon>Bacteria</taxon>
        <taxon>Bacillati</taxon>
        <taxon>Bacillota</taxon>
        <taxon>Clostridia</taxon>
        <taxon>Thermoanaerobacterales</taxon>
        <taxon>Thermoanaerobacteraceae</taxon>
        <taxon>Aceticella</taxon>
    </lineage>
</organism>
<proteinExistence type="predicted"/>
<evidence type="ECO:0000313" key="3">
    <source>
        <dbReference type="Proteomes" id="UP000671913"/>
    </source>
</evidence>
<dbReference type="InterPro" id="IPR035205">
    <property type="entry name" value="DUF5320"/>
</dbReference>
<feature type="coiled-coil region" evidence="1">
    <location>
        <begin position="65"/>
        <end position="92"/>
    </location>
</feature>
<accession>A0A975AV29</accession>
<dbReference type="AlphaFoldDB" id="A0A975AV29"/>
<gene>
    <name evidence="2" type="ORF">ACETAC_08965</name>
</gene>
<dbReference type="Proteomes" id="UP000671913">
    <property type="component" value="Chromosome"/>
</dbReference>
<protein>
    <submittedName>
        <fullName evidence="2">DUF5320 domain-containing protein</fullName>
    </submittedName>
</protein>
<keyword evidence="1" id="KW-0175">Coiled coil</keyword>
<dbReference type="RefSeq" id="WP_284679680.1">
    <property type="nucleotide sequence ID" value="NZ_CP060096.1"/>
</dbReference>
<name>A0A975AV29_9THEO</name>
<dbReference type="EMBL" id="CP060096">
    <property type="protein sequence ID" value="QSZ26989.1"/>
    <property type="molecule type" value="Genomic_DNA"/>
</dbReference>
<keyword evidence="3" id="KW-1185">Reference proteome</keyword>
<dbReference type="KEGG" id="aaut:ACETAC_08965"/>
<reference evidence="2" key="1">
    <citation type="submission" date="2020-08" db="EMBL/GenBank/DDBJ databases">
        <title>Genomic insights into the carbon and energy metabolism of the first obligate autotrophic acetogenic bacterium Aceticella autotrophica gen. nov., sp. nov.</title>
        <authorList>
            <person name="Toshchakov S.V."/>
            <person name="Elcheninov A.G."/>
            <person name="Kublanov I.V."/>
            <person name="Frolov E.N."/>
            <person name="Lebedinsky A.V."/>
        </authorList>
    </citation>
    <scope>NUCLEOTIDE SEQUENCE</scope>
    <source>
        <strain evidence="2">3443-3Ac</strain>
    </source>
</reference>